<keyword evidence="1" id="KW-0472">Membrane</keyword>
<gene>
    <name evidence="2" type="ORF">DdX_02544</name>
</gene>
<keyword evidence="3" id="KW-1185">Reference proteome</keyword>
<sequence>MQSKLECAFDFLYKKCNEETARELYVKRRPINALRHGAYEWECQRLYEYWKRGSATTMSNSLVLLVTSLVVSKLLTYIHVAV</sequence>
<evidence type="ECO:0000313" key="3">
    <source>
        <dbReference type="Proteomes" id="UP001201812"/>
    </source>
</evidence>
<name>A0AAD4NHK1_9BILA</name>
<proteinExistence type="predicted"/>
<dbReference type="EMBL" id="JAKKPZ010000002">
    <property type="protein sequence ID" value="KAI1725860.1"/>
    <property type="molecule type" value="Genomic_DNA"/>
</dbReference>
<keyword evidence="1" id="KW-1133">Transmembrane helix</keyword>
<protein>
    <submittedName>
        <fullName evidence="2">Uncharacterized protein</fullName>
    </submittedName>
</protein>
<organism evidence="2 3">
    <name type="scientific">Ditylenchus destructor</name>
    <dbReference type="NCBI Taxonomy" id="166010"/>
    <lineage>
        <taxon>Eukaryota</taxon>
        <taxon>Metazoa</taxon>
        <taxon>Ecdysozoa</taxon>
        <taxon>Nematoda</taxon>
        <taxon>Chromadorea</taxon>
        <taxon>Rhabditida</taxon>
        <taxon>Tylenchina</taxon>
        <taxon>Tylenchomorpha</taxon>
        <taxon>Sphaerularioidea</taxon>
        <taxon>Anguinidae</taxon>
        <taxon>Anguininae</taxon>
        <taxon>Ditylenchus</taxon>
    </lineage>
</organism>
<reference evidence="2" key="1">
    <citation type="submission" date="2022-01" db="EMBL/GenBank/DDBJ databases">
        <title>Genome Sequence Resource for Two Populations of Ditylenchus destructor, the Migratory Endoparasitic Phytonematode.</title>
        <authorList>
            <person name="Zhang H."/>
            <person name="Lin R."/>
            <person name="Xie B."/>
        </authorList>
    </citation>
    <scope>NUCLEOTIDE SEQUENCE</scope>
    <source>
        <strain evidence="2">BazhouSP</strain>
    </source>
</reference>
<dbReference type="Proteomes" id="UP001201812">
    <property type="component" value="Unassembled WGS sequence"/>
</dbReference>
<dbReference type="AlphaFoldDB" id="A0AAD4NHK1"/>
<evidence type="ECO:0000313" key="2">
    <source>
        <dbReference type="EMBL" id="KAI1725860.1"/>
    </source>
</evidence>
<comment type="caution">
    <text evidence="2">The sequence shown here is derived from an EMBL/GenBank/DDBJ whole genome shotgun (WGS) entry which is preliminary data.</text>
</comment>
<feature type="transmembrane region" description="Helical" evidence="1">
    <location>
        <begin position="61"/>
        <end position="80"/>
    </location>
</feature>
<accession>A0AAD4NHK1</accession>
<keyword evidence="1" id="KW-0812">Transmembrane</keyword>
<evidence type="ECO:0000256" key="1">
    <source>
        <dbReference type="SAM" id="Phobius"/>
    </source>
</evidence>